<dbReference type="RefSeq" id="WP_311690314.1">
    <property type="nucleotide sequence ID" value="NZ_JAVRHL010000002.1"/>
</dbReference>
<gene>
    <name evidence="2" type="ORF">RM543_07730</name>
</gene>
<accession>A0ABU3DFT3</accession>
<evidence type="ECO:0000256" key="1">
    <source>
        <dbReference type="SAM" id="MobiDB-lite"/>
    </source>
</evidence>
<comment type="caution">
    <text evidence="2">The sequence shown here is derived from an EMBL/GenBank/DDBJ whole genome shotgun (WGS) entry which is preliminary data.</text>
</comment>
<name>A0ABU3DFT3_9RHOB</name>
<protein>
    <submittedName>
        <fullName evidence="2">Methyltransferase domain-containing protein</fullName>
    </submittedName>
</protein>
<proteinExistence type="predicted"/>
<evidence type="ECO:0000313" key="2">
    <source>
        <dbReference type="EMBL" id="MDT0682570.1"/>
    </source>
</evidence>
<dbReference type="SUPFAM" id="SSF53335">
    <property type="entry name" value="S-adenosyl-L-methionine-dependent methyltransferases"/>
    <property type="match status" value="1"/>
</dbReference>
<dbReference type="Proteomes" id="UP001265259">
    <property type="component" value="Unassembled WGS sequence"/>
</dbReference>
<dbReference type="Pfam" id="PF13489">
    <property type="entry name" value="Methyltransf_23"/>
    <property type="match status" value="1"/>
</dbReference>
<keyword evidence="2" id="KW-0489">Methyltransferase</keyword>
<keyword evidence="3" id="KW-1185">Reference proteome</keyword>
<sequence>MHLDVLDLRTFYYRTQLGRVAQRAVRHQVAALWDVERARGQTIAGYGFAVPLLRPYMGSARRVIGLMPGPQGVMPWPAGMPNLSVLCEETMWPLETGRVDRLIVMHGLETSEHPPALLEECARVLGPGGKALFIVPNRAGLWARRDRTPFGYGRPYSLSQLEAQLSRHGFTAERHSAALFSPPSSRRFWLRSADLLERMGRRVSSYFAGGVILVEASKQVTMPRAPGVRDMVRRPLDVLDGAKQPGTAGATSRIGKSIER</sequence>
<reference evidence="2 3" key="1">
    <citation type="submission" date="2023-09" db="EMBL/GenBank/DDBJ databases">
        <authorList>
            <person name="Rey-Velasco X."/>
        </authorList>
    </citation>
    <scope>NUCLEOTIDE SEQUENCE [LARGE SCALE GENOMIC DNA]</scope>
    <source>
        <strain evidence="2 3">F158</strain>
    </source>
</reference>
<dbReference type="GO" id="GO:0032259">
    <property type="term" value="P:methylation"/>
    <property type="evidence" value="ECO:0007669"/>
    <property type="project" value="UniProtKB-KW"/>
</dbReference>
<dbReference type="Gene3D" id="3.40.50.150">
    <property type="entry name" value="Vaccinia Virus protein VP39"/>
    <property type="match status" value="1"/>
</dbReference>
<dbReference type="GO" id="GO:0008168">
    <property type="term" value="F:methyltransferase activity"/>
    <property type="evidence" value="ECO:0007669"/>
    <property type="project" value="UniProtKB-KW"/>
</dbReference>
<evidence type="ECO:0000313" key="3">
    <source>
        <dbReference type="Proteomes" id="UP001265259"/>
    </source>
</evidence>
<keyword evidence="2" id="KW-0808">Transferase</keyword>
<feature type="region of interest" description="Disordered" evidence="1">
    <location>
        <begin position="239"/>
        <end position="260"/>
    </location>
</feature>
<dbReference type="EMBL" id="JAVRHL010000002">
    <property type="protein sequence ID" value="MDT0682570.1"/>
    <property type="molecule type" value="Genomic_DNA"/>
</dbReference>
<dbReference type="InterPro" id="IPR029063">
    <property type="entry name" value="SAM-dependent_MTases_sf"/>
</dbReference>
<organism evidence="2 3">
    <name type="scientific">Tropicimonas omnivorans</name>
    <dbReference type="NCBI Taxonomy" id="3075590"/>
    <lineage>
        <taxon>Bacteria</taxon>
        <taxon>Pseudomonadati</taxon>
        <taxon>Pseudomonadota</taxon>
        <taxon>Alphaproteobacteria</taxon>
        <taxon>Rhodobacterales</taxon>
        <taxon>Roseobacteraceae</taxon>
        <taxon>Tropicimonas</taxon>
    </lineage>
</organism>